<dbReference type="RefSeq" id="WP_188752804.1">
    <property type="nucleotide sequence ID" value="NZ_BMIK01000015.1"/>
</dbReference>
<dbReference type="EMBL" id="BMIK01000015">
    <property type="protein sequence ID" value="GGC40276.1"/>
    <property type="molecule type" value="Genomic_DNA"/>
</dbReference>
<proteinExistence type="predicted"/>
<reference evidence="2" key="1">
    <citation type="journal article" date="2019" name="Int. J. Syst. Evol. Microbiol.">
        <title>The Global Catalogue of Microorganisms (GCM) 10K type strain sequencing project: providing services to taxonomists for standard genome sequencing and annotation.</title>
        <authorList>
            <consortium name="The Broad Institute Genomics Platform"/>
            <consortium name="The Broad Institute Genome Sequencing Center for Infectious Disease"/>
            <person name="Wu L."/>
            <person name="Ma J."/>
        </authorList>
    </citation>
    <scope>NUCLEOTIDE SEQUENCE [LARGE SCALE GENOMIC DNA]</scope>
    <source>
        <strain evidence="2">CGMCC 1.15342</strain>
    </source>
</reference>
<organism evidence="1 2">
    <name type="scientific">Parapedobacter defluvii</name>
    <dbReference type="NCBI Taxonomy" id="2045106"/>
    <lineage>
        <taxon>Bacteria</taxon>
        <taxon>Pseudomonadati</taxon>
        <taxon>Bacteroidota</taxon>
        <taxon>Sphingobacteriia</taxon>
        <taxon>Sphingobacteriales</taxon>
        <taxon>Sphingobacteriaceae</taxon>
        <taxon>Parapedobacter</taxon>
    </lineage>
</organism>
<evidence type="ECO:0000313" key="2">
    <source>
        <dbReference type="Proteomes" id="UP000597338"/>
    </source>
</evidence>
<comment type="caution">
    <text evidence="1">The sequence shown here is derived from an EMBL/GenBank/DDBJ whole genome shotgun (WGS) entry which is preliminary data.</text>
</comment>
<evidence type="ECO:0000313" key="1">
    <source>
        <dbReference type="EMBL" id="GGC40276.1"/>
    </source>
</evidence>
<sequence length="204" mass="23222">MGAVKSGSIFEESVIEETRFLVLKRKVEVKSHKQLAVLFIACLLTGISSCKPQRAIDFKEAIVQKEQMASKMLVSQEGSEAKKLDLLIEKDFKGALAVIDQQEREFDTLITTIEALPVDGIKRGHELKMAAMEYYVALKALQLFDREQIKNREASQRTESDALRAVQDKDLELSLRKQELYKTVFEKDSVFYQAQKKFDEANGI</sequence>
<gene>
    <name evidence="1" type="ORF">GCM10011386_35430</name>
</gene>
<name>A0ABQ1MID4_9SPHI</name>
<protein>
    <recommendedName>
        <fullName evidence="3">DUF4142 domain-containing protein</fullName>
    </recommendedName>
</protein>
<keyword evidence="2" id="KW-1185">Reference proteome</keyword>
<accession>A0ABQ1MID4</accession>
<evidence type="ECO:0008006" key="3">
    <source>
        <dbReference type="Google" id="ProtNLM"/>
    </source>
</evidence>
<dbReference type="Proteomes" id="UP000597338">
    <property type="component" value="Unassembled WGS sequence"/>
</dbReference>